<dbReference type="Proteomes" id="UP000055060">
    <property type="component" value="Unassembled WGS sequence"/>
</dbReference>
<feature type="domain" description="Histidine kinase/HSP90-like ATPase" evidence="2">
    <location>
        <begin position="6"/>
        <end position="132"/>
    </location>
</feature>
<reference evidence="3" key="1">
    <citation type="submission" date="2015-07" db="EMBL/GenBank/DDBJ databases">
        <title>Draft Genome Sequences of Anaerolinea thermolimosa IMO-1, Bellilinea caldifistulae GOMI-1, Leptolinea tardivitalis YMTK-2, Levilinea saccharolytica KIBI-1,Longilinea arvoryzae KOME-1, Previously Described as Members of the Anaerolineaceae (Chloroflexi).</title>
        <authorList>
            <person name="Sekiguchi Y."/>
            <person name="Ohashi A."/>
            <person name="Matsuura N."/>
            <person name="Tourlousse M.D."/>
        </authorList>
    </citation>
    <scope>NUCLEOTIDE SEQUENCE [LARGE SCALE GENOMIC DNA]</scope>
    <source>
        <strain evidence="3">KOME-1</strain>
    </source>
</reference>
<keyword evidence="1" id="KW-0723">Serine/threonine-protein kinase</keyword>
<proteinExistence type="predicted"/>
<dbReference type="RefSeq" id="WP_075073648.1">
    <property type="nucleotide sequence ID" value="NZ_DF967972.1"/>
</dbReference>
<dbReference type="Pfam" id="PF13581">
    <property type="entry name" value="HATPase_c_2"/>
    <property type="match status" value="1"/>
</dbReference>
<evidence type="ECO:0000259" key="2">
    <source>
        <dbReference type="Pfam" id="PF13581"/>
    </source>
</evidence>
<dbReference type="InterPro" id="IPR050267">
    <property type="entry name" value="Anti-sigma-factor_SerPK"/>
</dbReference>
<dbReference type="Gene3D" id="3.30.565.10">
    <property type="entry name" value="Histidine kinase-like ATPase, C-terminal domain"/>
    <property type="match status" value="1"/>
</dbReference>
<evidence type="ECO:0000256" key="1">
    <source>
        <dbReference type="ARBA" id="ARBA00022527"/>
    </source>
</evidence>
<dbReference type="EMBL" id="DF967972">
    <property type="protein sequence ID" value="GAP14386.1"/>
    <property type="molecule type" value="Genomic_DNA"/>
</dbReference>
<dbReference type="PANTHER" id="PTHR35526">
    <property type="entry name" value="ANTI-SIGMA-F FACTOR RSBW-RELATED"/>
    <property type="match status" value="1"/>
</dbReference>
<keyword evidence="1" id="KW-0808">Transferase</keyword>
<dbReference type="OrthoDB" id="163538at2"/>
<dbReference type="STRING" id="360412.LARV_02155"/>
<keyword evidence="1" id="KW-0418">Kinase</keyword>
<evidence type="ECO:0000313" key="3">
    <source>
        <dbReference type="EMBL" id="GAP14386.1"/>
    </source>
</evidence>
<gene>
    <name evidence="3" type="ORF">LARV_02155</name>
</gene>
<dbReference type="InterPro" id="IPR003594">
    <property type="entry name" value="HATPase_dom"/>
</dbReference>
<organism evidence="3">
    <name type="scientific">Longilinea arvoryzae</name>
    <dbReference type="NCBI Taxonomy" id="360412"/>
    <lineage>
        <taxon>Bacteria</taxon>
        <taxon>Bacillati</taxon>
        <taxon>Chloroflexota</taxon>
        <taxon>Anaerolineae</taxon>
        <taxon>Anaerolineales</taxon>
        <taxon>Anaerolineaceae</taxon>
        <taxon>Longilinea</taxon>
    </lineage>
</organism>
<protein>
    <submittedName>
        <fullName evidence="3">Anti-sigma regulatory factor</fullName>
    </submittedName>
</protein>
<dbReference type="InterPro" id="IPR036890">
    <property type="entry name" value="HATPase_C_sf"/>
</dbReference>
<name>A0A0S7BJM3_9CHLR</name>
<sequence length="138" mass="15640">MTTLTFPGRFESLPAIADFVREAAHEAGLSSFQVYAVETALDEACANIIEHAYGGENKGEIECSCLIDEEGLTIVLRDYGRPFNPNSVKKPDLESPLQERPDHGLGLYFIRQWMDEVDFEFKPGRNTLVMSKRKEKQR</sequence>
<keyword evidence="4" id="KW-1185">Reference proteome</keyword>
<dbReference type="AlphaFoldDB" id="A0A0S7BJM3"/>
<evidence type="ECO:0000313" key="4">
    <source>
        <dbReference type="Proteomes" id="UP000055060"/>
    </source>
</evidence>
<dbReference type="GO" id="GO:0004674">
    <property type="term" value="F:protein serine/threonine kinase activity"/>
    <property type="evidence" value="ECO:0007669"/>
    <property type="project" value="UniProtKB-KW"/>
</dbReference>
<dbReference type="CDD" id="cd16936">
    <property type="entry name" value="HATPase_RsbW-like"/>
    <property type="match status" value="1"/>
</dbReference>
<dbReference type="SUPFAM" id="SSF55874">
    <property type="entry name" value="ATPase domain of HSP90 chaperone/DNA topoisomerase II/histidine kinase"/>
    <property type="match status" value="1"/>
</dbReference>
<accession>A0A0S7BJM3</accession>